<dbReference type="SUPFAM" id="SSF64438">
    <property type="entry name" value="CNF1/YfiH-like putative cysteine hydrolases"/>
    <property type="match status" value="1"/>
</dbReference>
<reference evidence="4" key="1">
    <citation type="submission" date="2015-07" db="EMBL/GenBank/DDBJ databases">
        <title>Draft genome sequence of Acetobacterium bakii DSM 8293, a potential psychrophilic chemical producer through syngas fermentation.</title>
        <authorList>
            <person name="Song Y."/>
            <person name="Hwang S."/>
            <person name="Cho B.-K."/>
        </authorList>
    </citation>
    <scope>NUCLEOTIDE SEQUENCE [LARGE SCALE GENOMIC DNA]</scope>
    <source>
        <strain evidence="4">DSM 8239</strain>
    </source>
</reference>
<dbReference type="PANTHER" id="PTHR35147">
    <property type="entry name" value="CHEMORECEPTOR GLUTAMINE DEAMIDASE CHED-RELATED"/>
    <property type="match status" value="1"/>
</dbReference>
<evidence type="ECO:0008006" key="5">
    <source>
        <dbReference type="Google" id="ProtNLM"/>
    </source>
</evidence>
<name>A0A0L6TY74_9FIRM</name>
<evidence type="ECO:0000313" key="4">
    <source>
        <dbReference type="Proteomes" id="UP000036873"/>
    </source>
</evidence>
<dbReference type="GO" id="GO:0006935">
    <property type="term" value="P:chemotaxis"/>
    <property type="evidence" value="ECO:0007669"/>
    <property type="project" value="UniProtKB-KW"/>
</dbReference>
<dbReference type="InterPro" id="IPR005659">
    <property type="entry name" value="Chemorcpt_Glu_NH3ase_CheD"/>
</dbReference>
<dbReference type="GO" id="GO:0050568">
    <property type="term" value="F:protein-glutamine glutaminase activity"/>
    <property type="evidence" value="ECO:0007669"/>
    <property type="project" value="InterPro"/>
</dbReference>
<dbReference type="AlphaFoldDB" id="A0A0L6TY74"/>
<evidence type="ECO:0000313" key="3">
    <source>
        <dbReference type="EMBL" id="KNZ41224.1"/>
    </source>
</evidence>
<dbReference type="EMBL" id="LGYO01000033">
    <property type="protein sequence ID" value="KNZ41224.1"/>
    <property type="molecule type" value="Genomic_DNA"/>
</dbReference>
<protein>
    <recommendedName>
        <fullName evidence="5">Protein-glutamine glutaminase</fullName>
    </recommendedName>
</protein>
<dbReference type="Pfam" id="PF03975">
    <property type="entry name" value="CheD"/>
    <property type="match status" value="1"/>
</dbReference>
<evidence type="ECO:0000256" key="2">
    <source>
        <dbReference type="ARBA" id="ARBA00022801"/>
    </source>
</evidence>
<dbReference type="CDD" id="cd16352">
    <property type="entry name" value="CheD"/>
    <property type="match status" value="1"/>
</dbReference>
<evidence type="ECO:0000256" key="1">
    <source>
        <dbReference type="ARBA" id="ARBA00022500"/>
    </source>
</evidence>
<dbReference type="PANTHER" id="PTHR35147:SF1">
    <property type="entry name" value="CHEMORECEPTOR GLUTAMINE DEAMIDASE CHED-RELATED"/>
    <property type="match status" value="1"/>
</dbReference>
<accession>A0A0L6TY74</accession>
<dbReference type="Gene3D" id="3.30.1330.200">
    <property type="match status" value="1"/>
</dbReference>
<keyword evidence="2" id="KW-0378">Hydrolase</keyword>
<dbReference type="RefSeq" id="WP_050740820.1">
    <property type="nucleotide sequence ID" value="NZ_LGYO01000033.1"/>
</dbReference>
<gene>
    <name evidence="3" type="ORF">AKG39_12945</name>
</gene>
<dbReference type="InterPro" id="IPR038592">
    <property type="entry name" value="CheD-like_sf"/>
</dbReference>
<dbReference type="OrthoDB" id="9807202at2"/>
<comment type="caution">
    <text evidence="3">The sequence shown here is derived from an EMBL/GenBank/DDBJ whole genome shotgun (WGS) entry which is preliminary data.</text>
</comment>
<organism evidence="3 4">
    <name type="scientific">Acetobacterium bakii</name>
    <dbReference type="NCBI Taxonomy" id="52689"/>
    <lineage>
        <taxon>Bacteria</taxon>
        <taxon>Bacillati</taxon>
        <taxon>Bacillota</taxon>
        <taxon>Clostridia</taxon>
        <taxon>Eubacteriales</taxon>
        <taxon>Eubacteriaceae</taxon>
        <taxon>Acetobacterium</taxon>
    </lineage>
</organism>
<dbReference type="Proteomes" id="UP000036873">
    <property type="component" value="Unassembled WGS sequence"/>
</dbReference>
<proteinExistence type="predicted"/>
<dbReference type="InterPro" id="IPR011324">
    <property type="entry name" value="Cytotoxic_necrot_fac-like_cat"/>
</dbReference>
<keyword evidence="4" id="KW-1185">Reference proteome</keyword>
<sequence length="156" mass="17075">MDTIIGIGELGIIKNPGDRLITYALASCVAVTFYCQEPKVAGMIHVALPRKPDHIKDLRRPGYYAATGLPILMKALVSEYGCDLSRTRIHMIGGASSVRGRDVFNIGQRNTKQIKKILNSRGLGFNTDDLGGTLSRTVELELSKGEINICYHLMAV</sequence>
<dbReference type="STRING" id="52689.AKG39_12945"/>
<keyword evidence="1" id="KW-0145">Chemotaxis</keyword>